<sequence length="185" mass="21877">MIEIYKEATVIDSISGPQTIWWSRKNDGIYITNLERIWEKLLPLLPLKIQSRLYIFREYQSVSCAEVCCCQSNCWLLLLEPLITRSRQITRFSQRPMLLVLTDHQPLTELCVTQSLLHALWALLFWQHRKAPLMGLRWWMLAWEVLCLCVVPSPVHTHGRLCLISPSTEILKRVKRKSRQLLRRL</sequence>
<dbReference type="EMBL" id="JAGFMF010012266">
    <property type="protein sequence ID" value="KAG8505373.1"/>
    <property type="molecule type" value="Genomic_DNA"/>
</dbReference>
<dbReference type="AlphaFoldDB" id="A0A8J6DGE6"/>
<gene>
    <name evidence="1" type="ORF">J0S82_001177</name>
</gene>
<reference evidence="1" key="1">
    <citation type="journal article" date="2021" name="Evol. Appl.">
        <title>The genome of the Pyrenean desman and the effects of bottlenecks and inbreeding on the genomic landscape of an endangered species.</title>
        <authorList>
            <person name="Escoda L."/>
            <person name="Castresana J."/>
        </authorList>
    </citation>
    <scope>NUCLEOTIDE SEQUENCE</scope>
    <source>
        <strain evidence="1">IBE-C5619</strain>
    </source>
</reference>
<keyword evidence="2" id="KW-1185">Reference proteome</keyword>
<evidence type="ECO:0000313" key="1">
    <source>
        <dbReference type="EMBL" id="KAG8505373.1"/>
    </source>
</evidence>
<protein>
    <submittedName>
        <fullName evidence="1">Uncharacterized protein</fullName>
    </submittedName>
</protein>
<evidence type="ECO:0000313" key="2">
    <source>
        <dbReference type="Proteomes" id="UP000700334"/>
    </source>
</evidence>
<organism evidence="1 2">
    <name type="scientific">Galemys pyrenaicus</name>
    <name type="common">Iberian desman</name>
    <name type="synonym">Pyrenean desman</name>
    <dbReference type="NCBI Taxonomy" id="202257"/>
    <lineage>
        <taxon>Eukaryota</taxon>
        <taxon>Metazoa</taxon>
        <taxon>Chordata</taxon>
        <taxon>Craniata</taxon>
        <taxon>Vertebrata</taxon>
        <taxon>Euteleostomi</taxon>
        <taxon>Mammalia</taxon>
        <taxon>Eutheria</taxon>
        <taxon>Laurasiatheria</taxon>
        <taxon>Eulipotyphla</taxon>
        <taxon>Talpidae</taxon>
        <taxon>Galemys</taxon>
    </lineage>
</organism>
<name>A0A8J6DGE6_GALPY</name>
<comment type="caution">
    <text evidence="1">The sequence shown here is derived from an EMBL/GenBank/DDBJ whole genome shotgun (WGS) entry which is preliminary data.</text>
</comment>
<proteinExistence type="predicted"/>
<dbReference type="Proteomes" id="UP000700334">
    <property type="component" value="Unassembled WGS sequence"/>
</dbReference>
<accession>A0A8J6DGE6</accession>